<dbReference type="GeneID" id="92386580"/>
<feature type="domain" description="Glycosyl transferase family 25" evidence="1">
    <location>
        <begin position="18"/>
        <end position="184"/>
    </location>
</feature>
<dbReference type="AlphaFoldDB" id="A0AAE8QUY3"/>
<dbReference type="EMBL" id="SJON01000016">
    <property type="protein sequence ID" value="TCB83478.1"/>
    <property type="molecule type" value="Genomic_DNA"/>
</dbReference>
<reference evidence="2 3" key="1">
    <citation type="submission" date="2019-02" db="EMBL/GenBank/DDBJ databases">
        <title>The draft genome of Enterobacter spp. strains.</title>
        <authorList>
            <person name="Wang C."/>
            <person name="Feng Y."/>
            <person name="Zong Z."/>
        </authorList>
    </citation>
    <scope>NUCLEOTIDE SEQUENCE [LARGE SCALE GENOMIC DNA]</scope>
    <source>
        <strain evidence="2 3">WCHEQ120003</strain>
    </source>
</reference>
<evidence type="ECO:0000313" key="3">
    <source>
        <dbReference type="Proteomes" id="UP000291623"/>
    </source>
</evidence>
<dbReference type="CDD" id="cd06532">
    <property type="entry name" value="Glyco_transf_25"/>
    <property type="match status" value="1"/>
</dbReference>
<proteinExistence type="predicted"/>
<comment type="caution">
    <text evidence="2">The sequence shown here is derived from an EMBL/GenBank/DDBJ whole genome shotgun (WGS) entry which is preliminary data.</text>
</comment>
<dbReference type="Pfam" id="PF01755">
    <property type="entry name" value="Glyco_transf_25"/>
    <property type="match status" value="1"/>
</dbReference>
<organism evidence="2 3">
    <name type="scientific">Enterobacter quasihormaechei</name>
    <dbReference type="NCBI Taxonomy" id="2529382"/>
    <lineage>
        <taxon>Bacteria</taxon>
        <taxon>Pseudomonadati</taxon>
        <taxon>Pseudomonadota</taxon>
        <taxon>Gammaproteobacteria</taxon>
        <taxon>Enterobacterales</taxon>
        <taxon>Enterobacteriaceae</taxon>
        <taxon>Enterobacter</taxon>
    </lineage>
</organism>
<evidence type="ECO:0000313" key="2">
    <source>
        <dbReference type="EMBL" id="TCB83478.1"/>
    </source>
</evidence>
<evidence type="ECO:0000259" key="1">
    <source>
        <dbReference type="Pfam" id="PF01755"/>
    </source>
</evidence>
<sequence length="267" mass="30701">MHEFGPAIQSLRDVQSMRTFIINLQHSLERREKMESQLLKLNIAHEFIEAVDGRKMTEVERNNVTRELNYAFLPGEVGCALSHQKIYKKIINENIEAALILEDDVILNSDLHEILNSVTLSKTKPEILLLSRVNKYYKKPLKSICGSYNIHKTQQATTAHAYIINQKAAGNLLQHLYPVWMVSDKWSLFEDLSLAKIYSIVPFPVRLSEEANASTINESKGEAILDAKKKEIWKLLMRERPLAAKLRHRYRRAITPLFNPIINQGKG</sequence>
<protein>
    <submittedName>
        <fullName evidence="2">Glycosyltransferase family 25 protein</fullName>
    </submittedName>
</protein>
<gene>
    <name evidence="2" type="ORF">E0L16_17515</name>
</gene>
<dbReference type="InterPro" id="IPR002654">
    <property type="entry name" value="Glyco_trans_25"/>
</dbReference>
<dbReference type="Proteomes" id="UP000291623">
    <property type="component" value="Unassembled WGS sequence"/>
</dbReference>
<dbReference type="RefSeq" id="WP_131637560.1">
    <property type="nucleotide sequence ID" value="NZ_SJON01000016.1"/>
</dbReference>
<name>A0AAE8QUY3_9ENTR</name>
<accession>A0AAE8QUY3</accession>